<dbReference type="OrthoDB" id="10038011at2759"/>
<comment type="caution">
    <text evidence="9">The sequence shown here is derived from an EMBL/GenBank/DDBJ whole genome shotgun (WGS) entry which is preliminary data.</text>
</comment>
<evidence type="ECO:0000256" key="6">
    <source>
        <dbReference type="ARBA" id="ARBA00023242"/>
    </source>
</evidence>
<name>A0A2U1NJM0_ARTAN</name>
<keyword evidence="10" id="KW-1185">Reference proteome</keyword>
<dbReference type="InterPro" id="IPR016177">
    <property type="entry name" value="DNA-bd_dom_sf"/>
</dbReference>
<dbReference type="GO" id="GO:0003700">
    <property type="term" value="F:DNA-binding transcription factor activity"/>
    <property type="evidence" value="ECO:0007669"/>
    <property type="project" value="InterPro"/>
</dbReference>
<dbReference type="Pfam" id="PF00847">
    <property type="entry name" value="AP2"/>
    <property type="match status" value="1"/>
</dbReference>
<dbReference type="Gene3D" id="3.30.730.10">
    <property type="entry name" value="AP2/ERF domain"/>
    <property type="match status" value="1"/>
</dbReference>
<evidence type="ECO:0000313" key="10">
    <source>
        <dbReference type="Proteomes" id="UP000245207"/>
    </source>
</evidence>
<dbReference type="GO" id="GO:0009873">
    <property type="term" value="P:ethylene-activated signaling pathway"/>
    <property type="evidence" value="ECO:0007669"/>
    <property type="project" value="InterPro"/>
</dbReference>
<keyword evidence="5" id="KW-0804">Transcription</keyword>
<dbReference type="GO" id="GO:0006952">
    <property type="term" value="P:defense response"/>
    <property type="evidence" value="ECO:0007669"/>
    <property type="project" value="UniProtKB-KW"/>
</dbReference>
<dbReference type="Proteomes" id="UP000245207">
    <property type="component" value="Unassembled WGS sequence"/>
</dbReference>
<feature type="domain" description="AP2/ERF" evidence="8">
    <location>
        <begin position="22"/>
        <end position="80"/>
    </location>
</feature>
<evidence type="ECO:0000256" key="1">
    <source>
        <dbReference type="ARBA" id="ARBA00004123"/>
    </source>
</evidence>
<evidence type="ECO:0000256" key="7">
    <source>
        <dbReference type="SAM" id="MobiDB-lite"/>
    </source>
</evidence>
<feature type="region of interest" description="Disordered" evidence="7">
    <location>
        <begin position="1"/>
        <end position="26"/>
    </location>
</feature>
<evidence type="ECO:0000313" key="9">
    <source>
        <dbReference type="EMBL" id="PWA73678.1"/>
    </source>
</evidence>
<protein>
    <submittedName>
        <fullName evidence="9">DNA-binding domain-containing protein</fullName>
    </submittedName>
</protein>
<evidence type="ECO:0000256" key="4">
    <source>
        <dbReference type="ARBA" id="ARBA00023125"/>
    </source>
</evidence>
<dbReference type="SUPFAM" id="SSF54171">
    <property type="entry name" value="DNA-binding domain"/>
    <property type="match status" value="1"/>
</dbReference>
<evidence type="ECO:0000256" key="2">
    <source>
        <dbReference type="ARBA" id="ARBA00022821"/>
    </source>
</evidence>
<accession>A0A2U1NJM0</accession>
<dbReference type="PANTHER" id="PTHR31190">
    <property type="entry name" value="DNA-BINDING DOMAIN"/>
    <property type="match status" value="1"/>
</dbReference>
<dbReference type="STRING" id="35608.A0A2U1NJM0"/>
<evidence type="ECO:0000256" key="3">
    <source>
        <dbReference type="ARBA" id="ARBA00023015"/>
    </source>
</evidence>
<dbReference type="GO" id="GO:0005634">
    <property type="term" value="C:nucleus"/>
    <property type="evidence" value="ECO:0007669"/>
    <property type="project" value="UniProtKB-SubCell"/>
</dbReference>
<dbReference type="CDD" id="cd00018">
    <property type="entry name" value="AP2"/>
    <property type="match status" value="1"/>
</dbReference>
<dbReference type="AlphaFoldDB" id="A0A2U1NJM0"/>
<evidence type="ECO:0000259" key="8">
    <source>
        <dbReference type="PROSITE" id="PS51032"/>
    </source>
</evidence>
<keyword evidence="4 9" id="KW-0238">DNA-binding</keyword>
<dbReference type="PRINTS" id="PR00367">
    <property type="entry name" value="ETHRSPELEMNT"/>
</dbReference>
<keyword evidence="6" id="KW-0539">Nucleus</keyword>
<dbReference type="FunFam" id="3.30.730.10:FF:000001">
    <property type="entry name" value="Ethylene-responsive transcription factor 2"/>
    <property type="match status" value="1"/>
</dbReference>
<dbReference type="PANTHER" id="PTHR31190:SF488">
    <property type="entry name" value="ETHYLENE-RESPONSIVE TRANSCRIPTION FACTOR ERF096"/>
    <property type="match status" value="1"/>
</dbReference>
<organism evidence="9 10">
    <name type="scientific">Artemisia annua</name>
    <name type="common">Sweet wormwood</name>
    <dbReference type="NCBI Taxonomy" id="35608"/>
    <lineage>
        <taxon>Eukaryota</taxon>
        <taxon>Viridiplantae</taxon>
        <taxon>Streptophyta</taxon>
        <taxon>Embryophyta</taxon>
        <taxon>Tracheophyta</taxon>
        <taxon>Spermatophyta</taxon>
        <taxon>Magnoliopsida</taxon>
        <taxon>eudicotyledons</taxon>
        <taxon>Gunneridae</taxon>
        <taxon>Pentapetalae</taxon>
        <taxon>asterids</taxon>
        <taxon>campanulids</taxon>
        <taxon>Asterales</taxon>
        <taxon>Asteraceae</taxon>
        <taxon>Asteroideae</taxon>
        <taxon>Anthemideae</taxon>
        <taxon>Artemisiinae</taxon>
        <taxon>Artemisia</taxon>
    </lineage>
</organism>
<reference evidence="9 10" key="1">
    <citation type="journal article" date="2018" name="Mol. Plant">
        <title>The genome of Artemisia annua provides insight into the evolution of Asteraceae family and artemisinin biosynthesis.</title>
        <authorList>
            <person name="Shen Q."/>
            <person name="Zhang L."/>
            <person name="Liao Z."/>
            <person name="Wang S."/>
            <person name="Yan T."/>
            <person name="Shi P."/>
            <person name="Liu M."/>
            <person name="Fu X."/>
            <person name="Pan Q."/>
            <person name="Wang Y."/>
            <person name="Lv Z."/>
            <person name="Lu X."/>
            <person name="Zhang F."/>
            <person name="Jiang W."/>
            <person name="Ma Y."/>
            <person name="Chen M."/>
            <person name="Hao X."/>
            <person name="Li L."/>
            <person name="Tang Y."/>
            <person name="Lv G."/>
            <person name="Zhou Y."/>
            <person name="Sun X."/>
            <person name="Brodelius P.E."/>
            <person name="Rose J.K.C."/>
            <person name="Tang K."/>
        </authorList>
    </citation>
    <scope>NUCLEOTIDE SEQUENCE [LARGE SCALE GENOMIC DNA]</scope>
    <source>
        <strain evidence="10">cv. Huhao1</strain>
        <tissue evidence="9">Leaf</tissue>
    </source>
</reference>
<dbReference type="GO" id="GO:0003677">
    <property type="term" value="F:DNA binding"/>
    <property type="evidence" value="ECO:0007669"/>
    <property type="project" value="UniProtKB-KW"/>
</dbReference>
<gene>
    <name evidence="9" type="ORF">CTI12_AA256310</name>
</gene>
<evidence type="ECO:0000256" key="5">
    <source>
        <dbReference type="ARBA" id="ARBA00023163"/>
    </source>
</evidence>
<keyword evidence="2" id="KW-0611">Plant defense</keyword>
<dbReference type="InterPro" id="IPR001471">
    <property type="entry name" value="AP2/ERF_dom"/>
</dbReference>
<keyword evidence="3" id="KW-0805">Transcription regulation</keyword>
<feature type="compositionally biased region" description="Basic and acidic residues" evidence="7">
    <location>
        <begin position="1"/>
        <end position="23"/>
    </location>
</feature>
<proteinExistence type="predicted"/>
<comment type="subcellular location">
    <subcellularLocation>
        <location evidence="1">Nucleus</location>
    </subcellularLocation>
</comment>
<dbReference type="PROSITE" id="PS51032">
    <property type="entry name" value="AP2_ERF"/>
    <property type="match status" value="1"/>
</dbReference>
<dbReference type="SMART" id="SM00380">
    <property type="entry name" value="AP2"/>
    <property type="match status" value="1"/>
</dbReference>
<dbReference type="InterPro" id="IPR044808">
    <property type="entry name" value="ERF_plant"/>
</dbReference>
<dbReference type="EMBL" id="PKPP01002697">
    <property type="protein sequence ID" value="PWA73678.1"/>
    <property type="molecule type" value="Genomic_DNA"/>
</dbReference>
<sequence>MDDHGTAKDHHKDGKGATEEVRYRGVRRRAGGKYASEIRDTKNNGTRVWLGTFTTAEEAARAHDKAAFDMRGYMAVLNFPDEYPPTFSAATYNNNVNMAATSSMGESSSSGVQGSEVFELEYLDGELLDDLLNYYNDNRTKK</sequence>
<dbReference type="InterPro" id="IPR036955">
    <property type="entry name" value="AP2/ERF_dom_sf"/>
</dbReference>